<organism evidence="2 3">
    <name type="scientific">Rhodococcus coprophilus</name>
    <dbReference type="NCBI Taxonomy" id="38310"/>
    <lineage>
        <taxon>Bacteria</taxon>
        <taxon>Bacillati</taxon>
        <taxon>Actinomycetota</taxon>
        <taxon>Actinomycetes</taxon>
        <taxon>Mycobacteriales</taxon>
        <taxon>Nocardiaceae</taxon>
        <taxon>Rhodococcus</taxon>
    </lineage>
</organism>
<sequence>MNEDEIPRPPYSHDLLADLHAGVLDDDVAQRLWPLVRADPEAAAVVGRLDAVQARLGRLRDSEPAEPIPQDVAARIDTALATARRRPARKWIAGAGVAAAAVFAAVFAMVLIDSAPGGDDTGSDAYAAPPSDAVFDPAELRSMVGKTSLGPLSDKDRLRECLQANGFDSSSPLLGSRQTEFREREAVLLLLSGPNPPQLTAVIVGTECDATDPATLAIHTIG</sequence>
<dbReference type="Proteomes" id="UP000249091">
    <property type="component" value="Chromosome 1"/>
</dbReference>
<protein>
    <submittedName>
        <fullName evidence="2">Membrane protein</fullName>
    </submittedName>
</protein>
<gene>
    <name evidence="2" type="ORF">NCTC10994_02631</name>
</gene>
<keyword evidence="1" id="KW-0472">Membrane</keyword>
<dbReference type="RefSeq" id="WP_072701099.1">
    <property type="nucleotide sequence ID" value="NZ_JAFBBL010000001.1"/>
</dbReference>
<dbReference type="AlphaFoldDB" id="A0A2X4U336"/>
<feature type="transmembrane region" description="Helical" evidence="1">
    <location>
        <begin position="91"/>
        <end position="112"/>
    </location>
</feature>
<keyword evidence="1" id="KW-0812">Transmembrane</keyword>
<evidence type="ECO:0000313" key="3">
    <source>
        <dbReference type="Proteomes" id="UP000249091"/>
    </source>
</evidence>
<name>A0A2X4U336_9NOCA</name>
<evidence type="ECO:0000256" key="1">
    <source>
        <dbReference type="SAM" id="Phobius"/>
    </source>
</evidence>
<dbReference type="KEGG" id="rcr:NCTC10994_02631"/>
<dbReference type="STRING" id="1219011.GCA_001895045_02582"/>
<keyword evidence="1" id="KW-1133">Transmembrane helix</keyword>
<reference evidence="2 3" key="1">
    <citation type="submission" date="2018-06" db="EMBL/GenBank/DDBJ databases">
        <authorList>
            <consortium name="Pathogen Informatics"/>
            <person name="Doyle S."/>
        </authorList>
    </citation>
    <scope>NUCLEOTIDE SEQUENCE [LARGE SCALE GENOMIC DNA]</scope>
    <source>
        <strain evidence="2 3">NCTC10994</strain>
    </source>
</reference>
<keyword evidence="3" id="KW-1185">Reference proteome</keyword>
<dbReference type="EMBL" id="LS483468">
    <property type="protein sequence ID" value="SQI33643.1"/>
    <property type="molecule type" value="Genomic_DNA"/>
</dbReference>
<proteinExistence type="predicted"/>
<evidence type="ECO:0000313" key="2">
    <source>
        <dbReference type="EMBL" id="SQI33643.1"/>
    </source>
</evidence>
<accession>A0A2X4U336</accession>